<proteinExistence type="predicted"/>
<sequence length="279" mass="31270">MRVLNIVLVITICLGLCGCPSVPHDGPYYPYEPTPGSSHKLQGVKVAFVADYDSMGQHEPNSDVMFATIQDRLGEYLTIVTNPNQANALIYLWLKTSRRYDPAGGVSCWYANVGTRAVRKETGQQYWRFQLASGERYRESYIGFGCENEITVDPQKISVEEVSRKVADKIIEEIHTGNAIPNTNEYEIKFIYNTREQKTKFRDTIKDLEGTLNIAPGGAESPGYLVYQVTNVRSGLSQADIISIIQERAEFNELLIECVNSSPGVLLFESQGGFIDEDY</sequence>
<protein>
    <submittedName>
        <fullName evidence="1">Uncharacterized protein</fullName>
    </submittedName>
</protein>
<accession>A0A5S9IPF1</accession>
<dbReference type="Proteomes" id="UP000326354">
    <property type="component" value="Chromosome"/>
</dbReference>
<gene>
    <name evidence="1" type="ORF">UABAM_03620</name>
</gene>
<dbReference type="PROSITE" id="PS51257">
    <property type="entry name" value="PROKAR_LIPOPROTEIN"/>
    <property type="match status" value="1"/>
</dbReference>
<organism evidence="1 2">
    <name type="scientific">Uabimicrobium amorphum</name>
    <dbReference type="NCBI Taxonomy" id="2596890"/>
    <lineage>
        <taxon>Bacteria</taxon>
        <taxon>Pseudomonadati</taxon>
        <taxon>Planctomycetota</taxon>
        <taxon>Candidatus Uabimicrobiia</taxon>
        <taxon>Candidatus Uabimicrobiales</taxon>
        <taxon>Candidatus Uabimicrobiaceae</taxon>
        <taxon>Candidatus Uabimicrobium</taxon>
    </lineage>
</organism>
<dbReference type="KEGG" id="uam:UABAM_03620"/>
<dbReference type="EMBL" id="AP019860">
    <property type="protein sequence ID" value="BBM85257.1"/>
    <property type="molecule type" value="Genomic_DNA"/>
</dbReference>
<dbReference type="AlphaFoldDB" id="A0A5S9IPF1"/>
<name>A0A5S9IPF1_UABAM</name>
<evidence type="ECO:0000313" key="1">
    <source>
        <dbReference type="EMBL" id="BBM85257.1"/>
    </source>
</evidence>
<dbReference type="RefSeq" id="WP_151969368.1">
    <property type="nucleotide sequence ID" value="NZ_AP019860.1"/>
</dbReference>
<evidence type="ECO:0000313" key="2">
    <source>
        <dbReference type="Proteomes" id="UP000326354"/>
    </source>
</evidence>
<reference evidence="1 2" key="1">
    <citation type="submission" date="2019-08" db="EMBL/GenBank/DDBJ databases">
        <title>Complete genome sequence of Candidatus Uab amorphum.</title>
        <authorList>
            <person name="Shiratori T."/>
            <person name="Suzuki S."/>
            <person name="Kakizawa Y."/>
            <person name="Ishida K."/>
        </authorList>
    </citation>
    <scope>NUCLEOTIDE SEQUENCE [LARGE SCALE GENOMIC DNA]</scope>
    <source>
        <strain evidence="1 2">SRT547</strain>
    </source>
</reference>
<keyword evidence="2" id="KW-1185">Reference proteome</keyword>